<dbReference type="AlphaFoldDB" id="A0A8R2FBQ0"/>
<dbReference type="GO" id="GO:0003676">
    <property type="term" value="F:nucleic acid binding"/>
    <property type="evidence" value="ECO:0007669"/>
    <property type="project" value="InterPro"/>
</dbReference>
<dbReference type="InterPro" id="IPR036397">
    <property type="entry name" value="RNaseH_sf"/>
</dbReference>
<keyword evidence="2" id="KW-1185">Reference proteome</keyword>
<evidence type="ECO:0000313" key="2">
    <source>
        <dbReference type="Proteomes" id="UP000007819"/>
    </source>
</evidence>
<dbReference type="GeneID" id="103310535"/>
<evidence type="ECO:0008006" key="3">
    <source>
        <dbReference type="Google" id="ProtNLM"/>
    </source>
</evidence>
<proteinExistence type="predicted"/>
<dbReference type="Gene3D" id="3.30.420.10">
    <property type="entry name" value="Ribonuclease H-like superfamily/Ribonuclease H"/>
    <property type="match status" value="1"/>
</dbReference>
<accession>A0A8R2FBQ0</accession>
<organism evidence="1 2">
    <name type="scientific">Acyrthosiphon pisum</name>
    <name type="common">Pea aphid</name>
    <dbReference type="NCBI Taxonomy" id="7029"/>
    <lineage>
        <taxon>Eukaryota</taxon>
        <taxon>Metazoa</taxon>
        <taxon>Ecdysozoa</taxon>
        <taxon>Arthropoda</taxon>
        <taxon>Hexapoda</taxon>
        <taxon>Insecta</taxon>
        <taxon>Pterygota</taxon>
        <taxon>Neoptera</taxon>
        <taxon>Paraneoptera</taxon>
        <taxon>Hemiptera</taxon>
        <taxon>Sternorrhyncha</taxon>
        <taxon>Aphidomorpha</taxon>
        <taxon>Aphidoidea</taxon>
        <taxon>Aphididae</taxon>
        <taxon>Macrosiphini</taxon>
        <taxon>Acyrthosiphon</taxon>
    </lineage>
</organism>
<dbReference type="KEGG" id="api:103310535"/>
<sequence>MHAGPQLVASLLSTQFWIVSGRSAIRHVIYKCVTCTRHRASMVKTLMGDLPSPRVCPSRPFSNVGIDYAGPLLVKEMVSDLTTLAFLASLKRFVARRGIPSEIYSNCGTNFQDAGSELRRLWSDPVAQNTFSNTIPCRWHFNPPAAPHFGGLWEAAVKSMKNHLKRAIGTQVLSCQTRSHLQEERQTSLKNECAITKKLQWLLLKFFLLSTMDMLDEDF</sequence>
<reference evidence="1" key="2">
    <citation type="submission" date="2022-06" db="UniProtKB">
        <authorList>
            <consortium name="EnsemblMetazoa"/>
        </authorList>
    </citation>
    <scope>IDENTIFICATION</scope>
</reference>
<dbReference type="OrthoDB" id="6616139at2759"/>
<dbReference type="Proteomes" id="UP000007819">
    <property type="component" value="Chromosome X"/>
</dbReference>
<evidence type="ECO:0000313" key="1">
    <source>
        <dbReference type="EnsemblMetazoa" id="XP_008187368.1"/>
    </source>
</evidence>
<reference evidence="2" key="1">
    <citation type="submission" date="2010-06" db="EMBL/GenBank/DDBJ databases">
        <authorList>
            <person name="Jiang H."/>
            <person name="Abraham K."/>
            <person name="Ali S."/>
            <person name="Alsbrooks S.L."/>
            <person name="Anim B.N."/>
            <person name="Anosike U.S."/>
            <person name="Attaway T."/>
            <person name="Bandaranaike D.P."/>
            <person name="Battles P.K."/>
            <person name="Bell S.N."/>
            <person name="Bell A.V."/>
            <person name="Beltran B."/>
            <person name="Bickham C."/>
            <person name="Bustamante Y."/>
            <person name="Caleb T."/>
            <person name="Canada A."/>
            <person name="Cardenas V."/>
            <person name="Carter K."/>
            <person name="Chacko J."/>
            <person name="Chandrabose M.N."/>
            <person name="Chavez D."/>
            <person name="Chavez A."/>
            <person name="Chen L."/>
            <person name="Chu H.-S."/>
            <person name="Claassen K.J."/>
            <person name="Cockrell R."/>
            <person name="Collins M."/>
            <person name="Cooper J.A."/>
            <person name="Cree A."/>
            <person name="Curry S.M."/>
            <person name="Da Y."/>
            <person name="Dao M.D."/>
            <person name="Das B."/>
            <person name="Davila M.-L."/>
            <person name="Davy-Carroll L."/>
            <person name="Denson S."/>
            <person name="Dinh H."/>
            <person name="Ebong V.E."/>
            <person name="Edwards J.R."/>
            <person name="Egan A."/>
            <person name="El-Daye J."/>
            <person name="Escobedo L."/>
            <person name="Fernandez S."/>
            <person name="Fernando P.R."/>
            <person name="Flagg N."/>
            <person name="Forbes L.D."/>
            <person name="Fowler R.G."/>
            <person name="Fu Q."/>
            <person name="Gabisi R.A."/>
            <person name="Ganer J."/>
            <person name="Garbino Pronczuk A."/>
            <person name="Garcia R.M."/>
            <person name="Garner T."/>
            <person name="Garrett T.E."/>
            <person name="Gonzalez D.A."/>
            <person name="Hamid H."/>
            <person name="Hawkins E.S."/>
            <person name="Hirani K."/>
            <person name="Hogues M.E."/>
            <person name="Hollins B."/>
            <person name="Hsiao C.-H."/>
            <person name="Jabil R."/>
            <person name="James M.L."/>
            <person name="Jhangiani S.N."/>
            <person name="Johnson B."/>
            <person name="Johnson Q."/>
            <person name="Joshi V."/>
            <person name="Kalu J.B."/>
            <person name="Kam C."/>
            <person name="Kashfia A."/>
            <person name="Keebler J."/>
            <person name="Kisamo H."/>
            <person name="Kovar C.L."/>
            <person name="Lago L.A."/>
            <person name="Lai C.-Y."/>
            <person name="Laidlaw J."/>
            <person name="Lara F."/>
            <person name="Le T.-K."/>
            <person name="Lee S.L."/>
            <person name="Legall F.H."/>
            <person name="Lemon S.J."/>
            <person name="Lewis L.R."/>
            <person name="Li B."/>
            <person name="Liu Y."/>
            <person name="Liu Y.-S."/>
            <person name="Lopez J."/>
            <person name="Lozado R.J."/>
            <person name="Lu J."/>
            <person name="Madu R.C."/>
            <person name="Maheshwari M."/>
            <person name="Maheshwari R."/>
            <person name="Malloy K."/>
            <person name="Martinez E."/>
            <person name="Mathew T."/>
            <person name="Mercado I.C."/>
            <person name="Mercado C."/>
            <person name="Meyer B."/>
            <person name="Montgomery K."/>
            <person name="Morgan M.B."/>
            <person name="Munidasa M."/>
            <person name="Nazareth L.V."/>
            <person name="Nelson J."/>
            <person name="Ng B.M."/>
            <person name="Nguyen N.B."/>
            <person name="Nguyen P.Q."/>
            <person name="Nguyen T."/>
            <person name="Obregon M."/>
            <person name="Okwuonu G.O."/>
            <person name="Onwere C.G."/>
            <person name="Orozco G."/>
            <person name="Parra A."/>
            <person name="Patel S."/>
            <person name="Patil S."/>
            <person name="Perez A."/>
            <person name="Perez Y."/>
            <person name="Pham C."/>
            <person name="Primus E.L."/>
            <person name="Pu L.-L."/>
            <person name="Puazo M."/>
            <person name="Qin X."/>
            <person name="Quiroz J.B."/>
            <person name="Reese J."/>
            <person name="Richards S."/>
            <person name="Rives C.M."/>
            <person name="Robberts R."/>
            <person name="Ruiz S.J."/>
            <person name="Ruiz M.J."/>
            <person name="Santibanez J."/>
            <person name="Schneider B.W."/>
            <person name="Sisson I."/>
            <person name="Smith M."/>
            <person name="Sodergren E."/>
            <person name="Song X.-Z."/>
            <person name="Song B.B."/>
            <person name="Summersgill H."/>
            <person name="Thelus R."/>
            <person name="Thornton R.D."/>
            <person name="Trejos Z.Y."/>
            <person name="Usmani K."/>
            <person name="Vattathil S."/>
            <person name="Villasana D."/>
            <person name="Walker D.L."/>
            <person name="Wang S."/>
            <person name="Wang K."/>
            <person name="White C.S."/>
            <person name="Williams A.C."/>
            <person name="Williamson J."/>
            <person name="Wilson K."/>
            <person name="Woghiren I.O."/>
            <person name="Woodworth J.R."/>
            <person name="Worley K.C."/>
            <person name="Wright R.A."/>
            <person name="Wu W."/>
            <person name="Young L."/>
            <person name="Zhang L."/>
            <person name="Zhang J."/>
            <person name="Zhu Y."/>
            <person name="Muzny D.M."/>
            <person name="Weinstock G."/>
            <person name="Gibbs R.A."/>
        </authorList>
    </citation>
    <scope>NUCLEOTIDE SEQUENCE [LARGE SCALE GENOMIC DNA]</scope>
    <source>
        <strain evidence="2">LSR1</strain>
    </source>
</reference>
<dbReference type="SUPFAM" id="SSF53098">
    <property type="entry name" value="Ribonuclease H-like"/>
    <property type="match status" value="1"/>
</dbReference>
<protein>
    <recommendedName>
        <fullName evidence="3">Integrase catalytic domain-containing protein</fullName>
    </recommendedName>
</protein>
<dbReference type="PANTHER" id="PTHR47331:SF1">
    <property type="entry name" value="GAG-LIKE PROTEIN"/>
    <property type="match status" value="1"/>
</dbReference>
<dbReference type="EnsemblMetazoa" id="XM_008189146.1">
    <property type="protein sequence ID" value="XP_008187368.1"/>
    <property type="gene ID" value="LOC103310535"/>
</dbReference>
<name>A0A8R2FBQ0_ACYPI</name>
<dbReference type="PANTHER" id="PTHR47331">
    <property type="entry name" value="PHD-TYPE DOMAIN-CONTAINING PROTEIN"/>
    <property type="match status" value="1"/>
</dbReference>
<dbReference type="RefSeq" id="XP_008187368.1">
    <property type="nucleotide sequence ID" value="XM_008189146.1"/>
</dbReference>
<dbReference type="InterPro" id="IPR012337">
    <property type="entry name" value="RNaseH-like_sf"/>
</dbReference>